<dbReference type="InterPro" id="IPR050364">
    <property type="entry name" value="Cytochrome_P450_fung"/>
</dbReference>
<organism evidence="15 16">
    <name type="scientific">Meripilus lineatus</name>
    <dbReference type="NCBI Taxonomy" id="2056292"/>
    <lineage>
        <taxon>Eukaryota</taxon>
        <taxon>Fungi</taxon>
        <taxon>Dikarya</taxon>
        <taxon>Basidiomycota</taxon>
        <taxon>Agaricomycotina</taxon>
        <taxon>Agaricomycetes</taxon>
        <taxon>Polyporales</taxon>
        <taxon>Meripilaceae</taxon>
        <taxon>Meripilus</taxon>
    </lineage>
</organism>
<dbReference type="PROSITE" id="PS00086">
    <property type="entry name" value="CYTOCHROME_P450"/>
    <property type="match status" value="1"/>
</dbReference>
<accession>A0AAD5YH50</accession>
<evidence type="ECO:0000313" key="15">
    <source>
        <dbReference type="EMBL" id="KAJ3485043.1"/>
    </source>
</evidence>
<evidence type="ECO:0000256" key="10">
    <source>
        <dbReference type="ARBA" id="ARBA00023004"/>
    </source>
</evidence>
<keyword evidence="8" id="KW-1133">Transmembrane helix</keyword>
<evidence type="ECO:0000256" key="6">
    <source>
        <dbReference type="ARBA" id="ARBA00022692"/>
    </source>
</evidence>
<evidence type="ECO:0000256" key="8">
    <source>
        <dbReference type="ARBA" id="ARBA00022989"/>
    </source>
</evidence>
<dbReference type="SUPFAM" id="SSF48264">
    <property type="entry name" value="Cytochrome P450"/>
    <property type="match status" value="1"/>
</dbReference>
<evidence type="ECO:0000256" key="2">
    <source>
        <dbReference type="ARBA" id="ARBA00004167"/>
    </source>
</evidence>
<dbReference type="CDD" id="cd11065">
    <property type="entry name" value="CYP64-like"/>
    <property type="match status" value="1"/>
</dbReference>
<evidence type="ECO:0000256" key="13">
    <source>
        <dbReference type="PIRSR" id="PIRSR602401-1"/>
    </source>
</evidence>
<dbReference type="InterPro" id="IPR036396">
    <property type="entry name" value="Cyt_P450_sf"/>
</dbReference>
<keyword evidence="11 14" id="KW-0503">Monooxygenase</keyword>
<dbReference type="InterPro" id="IPR001128">
    <property type="entry name" value="Cyt_P450"/>
</dbReference>
<proteinExistence type="inferred from homology"/>
<keyword evidence="7 13" id="KW-0479">Metal-binding</keyword>
<evidence type="ECO:0000256" key="7">
    <source>
        <dbReference type="ARBA" id="ARBA00022723"/>
    </source>
</evidence>
<reference evidence="15" key="1">
    <citation type="submission" date="2022-07" db="EMBL/GenBank/DDBJ databases">
        <title>Genome Sequence of Physisporinus lineatus.</title>
        <authorList>
            <person name="Buettner E."/>
        </authorList>
    </citation>
    <scope>NUCLEOTIDE SEQUENCE</scope>
    <source>
        <strain evidence="15">VT162</strain>
    </source>
</reference>
<gene>
    <name evidence="15" type="ORF">NLI96_g5230</name>
</gene>
<dbReference type="GO" id="GO:0016705">
    <property type="term" value="F:oxidoreductase activity, acting on paired donors, with incorporation or reduction of molecular oxygen"/>
    <property type="evidence" value="ECO:0007669"/>
    <property type="project" value="InterPro"/>
</dbReference>
<sequence>MSVNLLGQRMVILNSAEFASELLEKRSAIYSDRPTLTMSGELVGWKNSLGLVRYNDKFREYRRFISRKMGTRSLVQEFYQLEEMETRMFIRRVLKEPENLVAHIRRLLRSGTIILKISYGYIVKDGADPLLDLVDRAMVQFSELTRPGAFLVDVLPVLRYLPSWFPGAGFKTQLASWSKTFSDMEDVPLDFVKKQMQSGTNVPNFTSELLERENLTAEKEVNIKGAAGSLYGGGADTTVSAVYSFYFAMMAYPEVQQRAQEEIDKIVGNERFPRLEDRDNLPYVDALVKEVLRFHPIAPLGLPHRLTRDDEFQGYHLPKDTLVIANIWKFLNDPDVYPNPSVFDPTRYLQTEGHPPQRDPRELAFGFGRRKCPGMNLADVSVFISCAMSLAVFDIRKPIENGRVIEPVFGALSGTVSHPLPFRCDIKPRTAQARALILSSE</sequence>
<name>A0AAD5YH50_9APHY</name>
<dbReference type="GO" id="GO:0005506">
    <property type="term" value="F:iron ion binding"/>
    <property type="evidence" value="ECO:0007669"/>
    <property type="project" value="InterPro"/>
</dbReference>
<dbReference type="PANTHER" id="PTHR46300:SF7">
    <property type="entry name" value="P450, PUTATIVE (EUROFUNG)-RELATED"/>
    <property type="match status" value="1"/>
</dbReference>
<dbReference type="AlphaFoldDB" id="A0AAD5YH50"/>
<dbReference type="PANTHER" id="PTHR46300">
    <property type="entry name" value="P450, PUTATIVE (EUROFUNG)-RELATED-RELATED"/>
    <property type="match status" value="1"/>
</dbReference>
<dbReference type="GO" id="GO:0004497">
    <property type="term" value="F:monooxygenase activity"/>
    <property type="evidence" value="ECO:0007669"/>
    <property type="project" value="UniProtKB-KW"/>
</dbReference>
<dbReference type="GO" id="GO:0020037">
    <property type="term" value="F:heme binding"/>
    <property type="evidence" value="ECO:0007669"/>
    <property type="project" value="InterPro"/>
</dbReference>
<evidence type="ECO:0000256" key="14">
    <source>
        <dbReference type="RuleBase" id="RU000461"/>
    </source>
</evidence>
<protein>
    <recommendedName>
        <fullName evidence="17">Cytochrome P450</fullName>
    </recommendedName>
</protein>
<evidence type="ECO:0000256" key="1">
    <source>
        <dbReference type="ARBA" id="ARBA00001971"/>
    </source>
</evidence>
<keyword evidence="5 13" id="KW-0349">Heme</keyword>
<comment type="subcellular location">
    <subcellularLocation>
        <location evidence="2">Membrane</location>
        <topology evidence="2">Single-pass membrane protein</topology>
    </subcellularLocation>
</comment>
<evidence type="ECO:0000313" key="16">
    <source>
        <dbReference type="Proteomes" id="UP001212997"/>
    </source>
</evidence>
<dbReference type="EMBL" id="JANAWD010000167">
    <property type="protein sequence ID" value="KAJ3485043.1"/>
    <property type="molecule type" value="Genomic_DNA"/>
</dbReference>
<comment type="similarity">
    <text evidence="4 14">Belongs to the cytochrome P450 family.</text>
</comment>
<dbReference type="PRINTS" id="PR00463">
    <property type="entry name" value="EP450I"/>
</dbReference>
<evidence type="ECO:0000256" key="4">
    <source>
        <dbReference type="ARBA" id="ARBA00010617"/>
    </source>
</evidence>
<dbReference type="Proteomes" id="UP001212997">
    <property type="component" value="Unassembled WGS sequence"/>
</dbReference>
<dbReference type="GO" id="GO:0016020">
    <property type="term" value="C:membrane"/>
    <property type="evidence" value="ECO:0007669"/>
    <property type="project" value="UniProtKB-SubCell"/>
</dbReference>
<evidence type="ECO:0000256" key="11">
    <source>
        <dbReference type="ARBA" id="ARBA00023033"/>
    </source>
</evidence>
<dbReference type="Pfam" id="PF00067">
    <property type="entry name" value="p450"/>
    <property type="match status" value="1"/>
</dbReference>
<comment type="caution">
    <text evidence="15">The sequence shown here is derived from an EMBL/GenBank/DDBJ whole genome shotgun (WGS) entry which is preliminary data.</text>
</comment>
<keyword evidence="6" id="KW-0812">Transmembrane</keyword>
<keyword evidence="16" id="KW-1185">Reference proteome</keyword>
<keyword evidence="10 13" id="KW-0408">Iron</keyword>
<dbReference type="Gene3D" id="1.10.630.10">
    <property type="entry name" value="Cytochrome P450"/>
    <property type="match status" value="1"/>
</dbReference>
<feature type="binding site" description="axial binding residue" evidence="13">
    <location>
        <position position="372"/>
    </location>
    <ligand>
        <name>heme</name>
        <dbReference type="ChEBI" id="CHEBI:30413"/>
    </ligand>
    <ligandPart>
        <name>Fe</name>
        <dbReference type="ChEBI" id="CHEBI:18248"/>
    </ligandPart>
</feature>
<evidence type="ECO:0000256" key="5">
    <source>
        <dbReference type="ARBA" id="ARBA00022617"/>
    </source>
</evidence>
<evidence type="ECO:0000256" key="12">
    <source>
        <dbReference type="ARBA" id="ARBA00023136"/>
    </source>
</evidence>
<evidence type="ECO:0000256" key="3">
    <source>
        <dbReference type="ARBA" id="ARBA00005179"/>
    </source>
</evidence>
<dbReference type="PRINTS" id="PR00385">
    <property type="entry name" value="P450"/>
</dbReference>
<dbReference type="InterPro" id="IPR017972">
    <property type="entry name" value="Cyt_P450_CS"/>
</dbReference>
<dbReference type="InterPro" id="IPR002401">
    <property type="entry name" value="Cyt_P450_E_grp-I"/>
</dbReference>
<keyword evidence="9 14" id="KW-0560">Oxidoreductase</keyword>
<comment type="pathway">
    <text evidence="3">Secondary metabolite biosynthesis.</text>
</comment>
<comment type="cofactor">
    <cofactor evidence="1 13">
        <name>heme</name>
        <dbReference type="ChEBI" id="CHEBI:30413"/>
    </cofactor>
</comment>
<evidence type="ECO:0008006" key="17">
    <source>
        <dbReference type="Google" id="ProtNLM"/>
    </source>
</evidence>
<keyword evidence="12" id="KW-0472">Membrane</keyword>
<evidence type="ECO:0000256" key="9">
    <source>
        <dbReference type="ARBA" id="ARBA00023002"/>
    </source>
</evidence>